<dbReference type="PROSITE" id="PS01039">
    <property type="entry name" value="SBP_BACTERIAL_3"/>
    <property type="match status" value="1"/>
</dbReference>
<comment type="similarity">
    <text evidence="1 4">Belongs to the bacterial solute-binding protein 3 family.</text>
</comment>
<protein>
    <submittedName>
        <fullName evidence="7">Transporter substrate-binding domain-containing protein</fullName>
    </submittedName>
</protein>
<dbReference type="InterPro" id="IPR018313">
    <property type="entry name" value="SBP_3_CS"/>
</dbReference>
<keyword evidence="2" id="KW-0813">Transport</keyword>
<feature type="chain" id="PRO_5022995079" evidence="5">
    <location>
        <begin position="25"/>
        <end position="274"/>
    </location>
</feature>
<feature type="domain" description="Solute-binding protein family 3/N-terminal" evidence="6">
    <location>
        <begin position="35"/>
        <end position="257"/>
    </location>
</feature>
<dbReference type="Gene3D" id="3.40.190.10">
    <property type="entry name" value="Periplasmic binding protein-like II"/>
    <property type="match status" value="2"/>
</dbReference>
<keyword evidence="8" id="KW-1185">Reference proteome</keyword>
<evidence type="ECO:0000256" key="5">
    <source>
        <dbReference type="SAM" id="SignalP"/>
    </source>
</evidence>
<dbReference type="InterPro" id="IPR051455">
    <property type="entry name" value="Bact_solute-bind_prot3"/>
</dbReference>
<dbReference type="InterPro" id="IPR001638">
    <property type="entry name" value="Solute-binding_3/MltF_N"/>
</dbReference>
<dbReference type="GO" id="GO:0006865">
    <property type="term" value="P:amino acid transport"/>
    <property type="evidence" value="ECO:0007669"/>
    <property type="project" value="TreeGrafter"/>
</dbReference>
<gene>
    <name evidence="7" type="ORF">FPY71_14085</name>
</gene>
<dbReference type="AlphaFoldDB" id="A0A5B0DTA6"/>
<evidence type="ECO:0000259" key="6">
    <source>
        <dbReference type="SMART" id="SM00062"/>
    </source>
</evidence>
<evidence type="ECO:0000313" key="7">
    <source>
        <dbReference type="EMBL" id="KAA0969648.1"/>
    </source>
</evidence>
<evidence type="ECO:0000313" key="8">
    <source>
        <dbReference type="Proteomes" id="UP000324738"/>
    </source>
</evidence>
<accession>A0A5B0DTA6</accession>
<name>A0A5B0DTA6_9HYPH</name>
<dbReference type="Proteomes" id="UP000324738">
    <property type="component" value="Unassembled WGS sequence"/>
</dbReference>
<dbReference type="Pfam" id="PF00497">
    <property type="entry name" value="SBP_bac_3"/>
    <property type="match status" value="1"/>
</dbReference>
<evidence type="ECO:0000256" key="2">
    <source>
        <dbReference type="ARBA" id="ARBA00022448"/>
    </source>
</evidence>
<organism evidence="7 8">
    <name type="scientific">Aureimonas fodinaquatilis</name>
    <dbReference type="NCBI Taxonomy" id="2565783"/>
    <lineage>
        <taxon>Bacteria</taxon>
        <taxon>Pseudomonadati</taxon>
        <taxon>Pseudomonadota</taxon>
        <taxon>Alphaproteobacteria</taxon>
        <taxon>Hyphomicrobiales</taxon>
        <taxon>Aurantimonadaceae</taxon>
        <taxon>Aureimonas</taxon>
    </lineage>
</organism>
<keyword evidence="3 5" id="KW-0732">Signal</keyword>
<dbReference type="PANTHER" id="PTHR30085:SF6">
    <property type="entry name" value="ABC TRANSPORTER GLUTAMINE-BINDING PROTEIN GLNH"/>
    <property type="match status" value="1"/>
</dbReference>
<proteinExistence type="inferred from homology"/>
<dbReference type="PANTHER" id="PTHR30085">
    <property type="entry name" value="AMINO ACID ABC TRANSPORTER PERMEASE"/>
    <property type="match status" value="1"/>
</dbReference>
<comment type="caution">
    <text evidence="7">The sequence shown here is derived from an EMBL/GenBank/DDBJ whole genome shotgun (WGS) entry which is preliminary data.</text>
</comment>
<dbReference type="GO" id="GO:0005576">
    <property type="term" value="C:extracellular region"/>
    <property type="evidence" value="ECO:0007669"/>
    <property type="project" value="TreeGrafter"/>
</dbReference>
<dbReference type="SUPFAM" id="SSF53850">
    <property type="entry name" value="Periplasmic binding protein-like II"/>
    <property type="match status" value="1"/>
</dbReference>
<dbReference type="SMART" id="SM00062">
    <property type="entry name" value="PBPb"/>
    <property type="match status" value="1"/>
</dbReference>
<dbReference type="OrthoDB" id="6192933at2"/>
<feature type="signal peptide" evidence="5">
    <location>
        <begin position="1"/>
        <end position="24"/>
    </location>
</feature>
<sequence length="274" mass="29633">MNKTITSLALAGFFVTVAPGALHAEVLDDIRSRGSITCGVLNNLEPFGYLDPATREVIGYEVDLCRALAEHLGVTAEIKVVSSQARMPELLQGRLDVIVALISYSPERAEQIDFSGTYVADSFQAITTEGSGLETLDDIAGKRVSVIKGSFLEPLIQSKYPTATTVSFDDAATTFMAVAQGRVDATVQRTTQARALQLRLGDADNTVMLDPPITVQRSGFAIRKENPAFLAELNTFLAEYEESGAAQTLFDRWLGSESPFQLTRTFVVGSDIAE</sequence>
<dbReference type="EMBL" id="VTWH01000003">
    <property type="protein sequence ID" value="KAA0969648.1"/>
    <property type="molecule type" value="Genomic_DNA"/>
</dbReference>
<evidence type="ECO:0000256" key="1">
    <source>
        <dbReference type="ARBA" id="ARBA00010333"/>
    </source>
</evidence>
<dbReference type="GO" id="GO:0030288">
    <property type="term" value="C:outer membrane-bounded periplasmic space"/>
    <property type="evidence" value="ECO:0007669"/>
    <property type="project" value="TreeGrafter"/>
</dbReference>
<evidence type="ECO:0000256" key="4">
    <source>
        <dbReference type="RuleBase" id="RU003744"/>
    </source>
</evidence>
<dbReference type="RefSeq" id="WP_149300933.1">
    <property type="nucleotide sequence ID" value="NZ_VTWH01000003.1"/>
</dbReference>
<evidence type="ECO:0000256" key="3">
    <source>
        <dbReference type="ARBA" id="ARBA00022729"/>
    </source>
</evidence>
<reference evidence="7 8" key="1">
    <citation type="submission" date="2019-08" db="EMBL/GenBank/DDBJ databases">
        <title>Aureimonas fodiniaquatilis sp. nov., isolated from a coal mine wastewater.</title>
        <authorList>
            <person name="Kim W."/>
        </authorList>
    </citation>
    <scope>NUCLEOTIDE SEQUENCE [LARGE SCALE GENOMIC DNA]</scope>
    <source>
        <strain evidence="7 8">CAU 1482</strain>
    </source>
</reference>